<reference evidence="2 3" key="1">
    <citation type="submission" date="2020-03" db="EMBL/GenBank/DDBJ databases">
        <title>The role of nitrogen metabolism on polyethylene biodegradation.</title>
        <authorList>
            <person name="Peixoto J."/>
            <person name="Vizzotto C.S."/>
            <person name="Ramos A."/>
            <person name="Alves G."/>
            <person name="Steindorff A."/>
            <person name="Kruger R."/>
        </authorList>
    </citation>
    <scope>NUCLEOTIDE SEQUENCE [LARGE SCALE GENOMIC DNA]</scope>
    <source>
        <strain evidence="2 3">PE63</strain>
    </source>
</reference>
<feature type="domain" description="Phosphoadenosine phosphosulphate reductase" evidence="1">
    <location>
        <begin position="5"/>
        <end position="225"/>
    </location>
</feature>
<evidence type="ECO:0000313" key="2">
    <source>
        <dbReference type="EMBL" id="MBS3018729.1"/>
    </source>
</evidence>
<protein>
    <submittedName>
        <fullName evidence="2">Phosphoadenosine phosphosulfate reductase</fullName>
        <ecNumber evidence="2">1.8.4.8</ecNumber>
    </submittedName>
</protein>
<dbReference type="EMBL" id="JAANES010000001">
    <property type="protein sequence ID" value="MBS3018729.1"/>
    <property type="molecule type" value="Genomic_DNA"/>
</dbReference>
<comment type="caution">
    <text evidence="2">The sequence shown here is derived from an EMBL/GenBank/DDBJ whole genome shotgun (WGS) entry which is preliminary data.</text>
</comment>
<dbReference type="Pfam" id="PF01507">
    <property type="entry name" value="PAPS_reduct"/>
    <property type="match status" value="1"/>
</dbReference>
<keyword evidence="3" id="KW-1185">Reference proteome</keyword>
<name>A0ABS5LQT6_9BURK</name>
<sequence>MATKHVISVSGGKDSTALLALALKRCPTKSVVPIFCDTGNEHQAVYDYLIYLEQALDVKIVRLRADFAARFAVRRMFIARDQRTRRDKSGRKVRWSNKAKRRALAALHPSGNPFLDLCMLKGRFPSRKAQFCTEELKRNMAVEFQLALQGQGHRIVSWQGVRRDESEARKCAKLIERIGPGLWAFRPLVEWSAVNVFAYCAERSIQPNPLYLQGANRVGCMPCINCSKSELRQIALRWPDHPKRISEWEHAVSQCSKRGFSTFFADSHKAKDRRKVFADLNVWTRIEWAKTTHGGRQFDLLAQLDEPHTCASAYGLCD</sequence>
<dbReference type="PANTHER" id="PTHR43196">
    <property type="entry name" value="SULFATE ADENYLYLTRANSFERASE SUBUNIT 2"/>
    <property type="match status" value="1"/>
</dbReference>
<dbReference type="EC" id="1.8.4.8" evidence="2"/>
<dbReference type="GO" id="GO:0004604">
    <property type="term" value="F:phosphoadenylyl-sulfate reductase (thioredoxin) activity"/>
    <property type="evidence" value="ECO:0007669"/>
    <property type="project" value="UniProtKB-EC"/>
</dbReference>
<dbReference type="PANTHER" id="PTHR43196:SF2">
    <property type="entry name" value="PHOSPHOADENOSINE PHOSPHOSULFATE REDUCTASE"/>
    <property type="match status" value="1"/>
</dbReference>
<dbReference type="InterPro" id="IPR014729">
    <property type="entry name" value="Rossmann-like_a/b/a_fold"/>
</dbReference>
<dbReference type="InterPro" id="IPR050128">
    <property type="entry name" value="Sulfate_adenylyltrnsfr_sub2"/>
</dbReference>
<dbReference type="RefSeq" id="WP_211456527.1">
    <property type="nucleotide sequence ID" value="NZ_JAANES010000001.1"/>
</dbReference>
<accession>A0ABS5LQT6</accession>
<dbReference type="InterPro" id="IPR002500">
    <property type="entry name" value="PAPS_reduct_dom"/>
</dbReference>
<evidence type="ECO:0000259" key="1">
    <source>
        <dbReference type="Pfam" id="PF01507"/>
    </source>
</evidence>
<gene>
    <name evidence="2" type="primary">cysH_1</name>
    <name evidence="2" type="ORF">DJFAAGMI_01461</name>
</gene>
<dbReference type="Gene3D" id="3.40.50.620">
    <property type="entry name" value="HUPs"/>
    <property type="match status" value="1"/>
</dbReference>
<evidence type="ECO:0000313" key="3">
    <source>
        <dbReference type="Proteomes" id="UP001647436"/>
    </source>
</evidence>
<dbReference type="SUPFAM" id="SSF52402">
    <property type="entry name" value="Adenine nucleotide alpha hydrolases-like"/>
    <property type="match status" value="1"/>
</dbReference>
<proteinExistence type="predicted"/>
<organism evidence="2 3">
    <name type="scientific">Comamonas brasiliensis</name>
    <dbReference type="NCBI Taxonomy" id="1812482"/>
    <lineage>
        <taxon>Bacteria</taxon>
        <taxon>Pseudomonadati</taxon>
        <taxon>Pseudomonadota</taxon>
        <taxon>Betaproteobacteria</taxon>
        <taxon>Burkholderiales</taxon>
        <taxon>Comamonadaceae</taxon>
        <taxon>Comamonas</taxon>
    </lineage>
</organism>
<dbReference type="Proteomes" id="UP001647436">
    <property type="component" value="Unassembled WGS sequence"/>
</dbReference>
<keyword evidence="2" id="KW-0560">Oxidoreductase</keyword>